<protein>
    <recommendedName>
        <fullName evidence="7">Enolase 4</fullName>
        <ecNumber evidence="3">4.2.1.11</ecNumber>
    </recommendedName>
    <alternativeName>
        <fullName evidence="6">2-phospho-D-glycerate hydro-lyase</fullName>
    </alternativeName>
</protein>
<gene>
    <name evidence="11" type="ORF">CSKR_113351</name>
</gene>
<dbReference type="InterPro" id="IPR036849">
    <property type="entry name" value="Enolase-like_C_sf"/>
</dbReference>
<keyword evidence="4" id="KW-0324">Glycolysis</keyword>
<dbReference type="Pfam" id="PF00113">
    <property type="entry name" value="Enolase_C"/>
    <property type="match status" value="1"/>
</dbReference>
<dbReference type="GO" id="GO:0000287">
    <property type="term" value="F:magnesium ion binding"/>
    <property type="evidence" value="ECO:0007669"/>
    <property type="project" value="InterPro"/>
</dbReference>
<sequence>MRAKSISELKADIIAYYSENGIPAVVERALNSMFHHKPGDTNGFMSLYFERLAACPTVSSIHFVNSWNSFGLPIRVVEVSGVWKNQLKKLARLSCQYQRSPNNTNDEVLSLLLGELLEILKGKTVDYIVLCEIDSKLRSFYDSLMSMRQEEDSSTIRSRPVEVETQRTTVRSQKSRSPSKKQRDATPNVSVVPTEILKYAPTEAADLSALSLALCLAGANSSNPPIPFHAFIAQYAMKIRPTTMMSNTIQPMSETTGNLPVPIITVFNGPSSDYPLAVGKCRCIREILLIPKPDLKPEQICDQLFNFKRELDQFLMTKPGVLLQLQCRNGAASIKMDLPEQPIDLVHECLNRSGMSDQFLIGIDLASSSIFDESKGRYEPIVGTLKTADELVTFYSRLLDKYKDICLLINPFRKEDNSAWAALQKNVGDQVLVVTSIAPQKLWTAAQTKSEVPNASRDYDVCYSYSGPGVKCMSSKLLSNSYSTEESETKQLHENDQFQDTVEFSGWMFDSLAQLDCFLVSELLRAVENLHVAAKRSIFAVDRMLTSELWPVDLAVGLGVHFLKIGGLAGEEHVSKLIHWMNIAHSSDEGVTMGPAIYSWANFNRIPDEAGET</sequence>
<dbReference type="Proteomes" id="UP000286415">
    <property type="component" value="Unassembled WGS sequence"/>
</dbReference>
<evidence type="ECO:0000256" key="7">
    <source>
        <dbReference type="ARBA" id="ARBA00034855"/>
    </source>
</evidence>
<dbReference type="CDD" id="cd22974">
    <property type="entry name" value="DD_ENO4"/>
    <property type="match status" value="1"/>
</dbReference>
<dbReference type="OrthoDB" id="10009078at2759"/>
<reference evidence="11 12" key="2">
    <citation type="journal article" date="2021" name="Genomics">
        <title>High-quality reference genome for Clonorchis sinensis.</title>
        <authorList>
            <person name="Young N.D."/>
            <person name="Stroehlein A.J."/>
            <person name="Kinkar L."/>
            <person name="Wang T."/>
            <person name="Sohn W.M."/>
            <person name="Chang B.C.H."/>
            <person name="Kaur P."/>
            <person name="Weisz D."/>
            <person name="Dudchenko O."/>
            <person name="Aiden E.L."/>
            <person name="Korhonen P.K."/>
            <person name="Gasser R.B."/>
        </authorList>
    </citation>
    <scope>NUCLEOTIDE SEQUENCE [LARGE SCALE GENOMIC DNA]</scope>
    <source>
        <strain evidence="11">Cs-k2</strain>
    </source>
</reference>
<evidence type="ECO:0000259" key="10">
    <source>
        <dbReference type="SMART" id="SM01192"/>
    </source>
</evidence>
<dbReference type="GO" id="GO:0000015">
    <property type="term" value="C:phosphopyruvate hydratase complex"/>
    <property type="evidence" value="ECO:0007669"/>
    <property type="project" value="InterPro"/>
</dbReference>
<proteinExistence type="inferred from homology"/>
<comment type="catalytic activity">
    <reaction evidence="8">
        <text>(2R)-2-phosphoglycerate = phosphoenolpyruvate + H2O</text>
        <dbReference type="Rhea" id="RHEA:10164"/>
        <dbReference type="ChEBI" id="CHEBI:15377"/>
        <dbReference type="ChEBI" id="CHEBI:58289"/>
        <dbReference type="ChEBI" id="CHEBI:58702"/>
        <dbReference type="EC" id="4.2.1.11"/>
    </reaction>
</comment>
<evidence type="ECO:0000256" key="4">
    <source>
        <dbReference type="ARBA" id="ARBA00023152"/>
    </source>
</evidence>
<dbReference type="GO" id="GO:0006096">
    <property type="term" value="P:glycolytic process"/>
    <property type="evidence" value="ECO:0007669"/>
    <property type="project" value="UniProtKB-KW"/>
</dbReference>
<comment type="similarity">
    <text evidence="2">Belongs to the enolase family.</text>
</comment>
<evidence type="ECO:0000313" key="12">
    <source>
        <dbReference type="Proteomes" id="UP000286415"/>
    </source>
</evidence>
<evidence type="ECO:0000256" key="1">
    <source>
        <dbReference type="ARBA" id="ARBA00005031"/>
    </source>
</evidence>
<keyword evidence="5" id="KW-0456">Lyase</keyword>
<keyword evidence="12" id="KW-1185">Reference proteome</keyword>
<evidence type="ECO:0000256" key="2">
    <source>
        <dbReference type="ARBA" id="ARBA00009604"/>
    </source>
</evidence>
<dbReference type="InterPro" id="IPR047500">
    <property type="entry name" value="DD_ENO4"/>
</dbReference>
<evidence type="ECO:0000313" key="11">
    <source>
        <dbReference type="EMBL" id="KAG5454792.1"/>
    </source>
</evidence>
<evidence type="ECO:0000256" key="6">
    <source>
        <dbReference type="ARBA" id="ARBA00031125"/>
    </source>
</evidence>
<evidence type="ECO:0000256" key="8">
    <source>
        <dbReference type="ARBA" id="ARBA00048333"/>
    </source>
</evidence>
<evidence type="ECO:0000256" key="9">
    <source>
        <dbReference type="SAM" id="MobiDB-lite"/>
    </source>
</evidence>
<dbReference type="PANTHER" id="PTHR11902">
    <property type="entry name" value="ENOLASE"/>
    <property type="match status" value="1"/>
</dbReference>
<comment type="pathway">
    <text evidence="1">Carbohydrate degradation; glycolysis; pyruvate from D-glyceraldehyde 3-phosphate: step 4/5.</text>
</comment>
<name>A0A8T1N0Z8_CLOSI</name>
<evidence type="ECO:0000256" key="5">
    <source>
        <dbReference type="ARBA" id="ARBA00023239"/>
    </source>
</evidence>
<organism evidence="11 12">
    <name type="scientific">Clonorchis sinensis</name>
    <name type="common">Chinese liver fluke</name>
    <dbReference type="NCBI Taxonomy" id="79923"/>
    <lineage>
        <taxon>Eukaryota</taxon>
        <taxon>Metazoa</taxon>
        <taxon>Spiralia</taxon>
        <taxon>Lophotrochozoa</taxon>
        <taxon>Platyhelminthes</taxon>
        <taxon>Trematoda</taxon>
        <taxon>Digenea</taxon>
        <taxon>Opisthorchiida</taxon>
        <taxon>Opisthorchiata</taxon>
        <taxon>Opisthorchiidae</taxon>
        <taxon>Clonorchis</taxon>
    </lineage>
</organism>
<accession>A0A8T1N0Z8</accession>
<feature type="domain" description="Enolase C-terminal TIM barrel" evidence="10">
    <location>
        <begin position="256"/>
        <end position="605"/>
    </location>
</feature>
<dbReference type="PANTHER" id="PTHR11902:SF30">
    <property type="entry name" value="ENOLASE 4"/>
    <property type="match status" value="1"/>
</dbReference>
<dbReference type="InterPro" id="IPR000941">
    <property type="entry name" value="Enolase"/>
</dbReference>
<reference evidence="11 12" key="1">
    <citation type="journal article" date="2018" name="Biotechnol. Adv.">
        <title>Improved genomic resources and new bioinformatic workflow for the carcinogenic parasite Clonorchis sinensis: Biotechnological implications.</title>
        <authorList>
            <person name="Wang D."/>
            <person name="Korhonen P.K."/>
            <person name="Gasser R.B."/>
            <person name="Young N.D."/>
        </authorList>
    </citation>
    <scope>NUCLEOTIDE SEQUENCE [LARGE SCALE GENOMIC DNA]</scope>
    <source>
        <strain evidence="11">Cs-k2</strain>
    </source>
</reference>
<dbReference type="SUPFAM" id="SSF51604">
    <property type="entry name" value="Enolase C-terminal domain-like"/>
    <property type="match status" value="1"/>
</dbReference>
<dbReference type="SMART" id="SM01192">
    <property type="entry name" value="Enolase_C"/>
    <property type="match status" value="1"/>
</dbReference>
<dbReference type="InterPro" id="IPR020810">
    <property type="entry name" value="Enolase_C"/>
</dbReference>
<comment type="caution">
    <text evidence="11">The sequence shown here is derived from an EMBL/GenBank/DDBJ whole genome shotgun (WGS) entry which is preliminary data.</text>
</comment>
<dbReference type="AlphaFoldDB" id="A0A8T1N0Z8"/>
<dbReference type="GO" id="GO:0004634">
    <property type="term" value="F:phosphopyruvate hydratase activity"/>
    <property type="evidence" value="ECO:0007669"/>
    <property type="project" value="UniProtKB-EC"/>
</dbReference>
<dbReference type="EC" id="4.2.1.11" evidence="3"/>
<dbReference type="EMBL" id="NIRI02000005">
    <property type="protein sequence ID" value="KAG5454792.1"/>
    <property type="molecule type" value="Genomic_DNA"/>
</dbReference>
<feature type="region of interest" description="Disordered" evidence="9">
    <location>
        <begin position="151"/>
        <end position="188"/>
    </location>
</feature>
<dbReference type="Gene3D" id="3.20.20.120">
    <property type="entry name" value="Enolase-like C-terminal domain"/>
    <property type="match status" value="1"/>
</dbReference>
<evidence type="ECO:0000256" key="3">
    <source>
        <dbReference type="ARBA" id="ARBA00012058"/>
    </source>
</evidence>